<dbReference type="Pfam" id="PF06803">
    <property type="entry name" value="DUF1232"/>
    <property type="match status" value="1"/>
</dbReference>
<feature type="domain" description="DUF1232" evidence="6">
    <location>
        <begin position="76"/>
        <end position="111"/>
    </location>
</feature>
<reference evidence="8" key="1">
    <citation type="submission" date="2018-05" db="EMBL/GenBank/DDBJ databases">
        <authorList>
            <person name="Li X."/>
        </authorList>
    </citation>
    <scope>NUCLEOTIDE SEQUENCE [LARGE SCALE GENOMIC DNA]</scope>
    <source>
        <strain evidence="8">LX32</strain>
    </source>
</reference>
<name>A0A328AL18_9CAUL</name>
<dbReference type="Proteomes" id="UP000249254">
    <property type="component" value="Unassembled WGS sequence"/>
</dbReference>
<sequence>MSRAEKVSPGVNPGFDPAGPLDPSRSLVPRTVRLNERIVARGFWPKLTKAAARVPFAAEALSVWYCVQDARTPAGAKGMMLAALAYFVLPTDAIPDFIAGLGYTDDAAVFAALLGLVGRHLRPEHKDAAREAIERLRRKS</sequence>
<accession>A0A328AL18</accession>
<dbReference type="AlphaFoldDB" id="A0A328AL18"/>
<dbReference type="RefSeq" id="WP_111527310.1">
    <property type="nucleotide sequence ID" value="NZ_JBHRSG010000005.1"/>
</dbReference>
<organism evidence="7 8">
    <name type="scientific">Phenylobacterium soli</name>
    <dbReference type="NCBI Taxonomy" id="2170551"/>
    <lineage>
        <taxon>Bacteria</taxon>
        <taxon>Pseudomonadati</taxon>
        <taxon>Pseudomonadota</taxon>
        <taxon>Alphaproteobacteria</taxon>
        <taxon>Caulobacterales</taxon>
        <taxon>Caulobacteraceae</taxon>
        <taxon>Phenylobacterium</taxon>
    </lineage>
</organism>
<evidence type="ECO:0000256" key="3">
    <source>
        <dbReference type="ARBA" id="ARBA00022989"/>
    </source>
</evidence>
<gene>
    <name evidence="7" type="ORF">DJ017_02960</name>
</gene>
<protein>
    <submittedName>
        <fullName evidence="7">DUF1232 domain-containing protein</fullName>
    </submittedName>
</protein>
<evidence type="ECO:0000256" key="4">
    <source>
        <dbReference type="ARBA" id="ARBA00023136"/>
    </source>
</evidence>
<evidence type="ECO:0000256" key="1">
    <source>
        <dbReference type="ARBA" id="ARBA00004127"/>
    </source>
</evidence>
<evidence type="ECO:0000259" key="6">
    <source>
        <dbReference type="Pfam" id="PF06803"/>
    </source>
</evidence>
<dbReference type="EMBL" id="QFYQ01000001">
    <property type="protein sequence ID" value="RAK53558.1"/>
    <property type="molecule type" value="Genomic_DNA"/>
</dbReference>
<proteinExistence type="predicted"/>
<dbReference type="GO" id="GO:0012505">
    <property type="term" value="C:endomembrane system"/>
    <property type="evidence" value="ECO:0007669"/>
    <property type="project" value="UniProtKB-SubCell"/>
</dbReference>
<evidence type="ECO:0000313" key="8">
    <source>
        <dbReference type="Proteomes" id="UP000249254"/>
    </source>
</evidence>
<dbReference type="OrthoDB" id="9813247at2"/>
<evidence type="ECO:0000256" key="2">
    <source>
        <dbReference type="ARBA" id="ARBA00022692"/>
    </source>
</evidence>
<keyword evidence="4" id="KW-0472">Membrane</keyword>
<feature type="region of interest" description="Disordered" evidence="5">
    <location>
        <begin position="1"/>
        <end position="23"/>
    </location>
</feature>
<keyword evidence="8" id="KW-1185">Reference proteome</keyword>
<keyword evidence="2" id="KW-0812">Transmembrane</keyword>
<evidence type="ECO:0000256" key="5">
    <source>
        <dbReference type="SAM" id="MobiDB-lite"/>
    </source>
</evidence>
<evidence type="ECO:0000313" key="7">
    <source>
        <dbReference type="EMBL" id="RAK53558.1"/>
    </source>
</evidence>
<comment type="subcellular location">
    <subcellularLocation>
        <location evidence="1">Endomembrane system</location>
        <topology evidence="1">Multi-pass membrane protein</topology>
    </subcellularLocation>
</comment>
<dbReference type="InterPro" id="IPR010652">
    <property type="entry name" value="DUF1232"/>
</dbReference>
<keyword evidence="3" id="KW-1133">Transmembrane helix</keyword>
<comment type="caution">
    <text evidence="7">The sequence shown here is derived from an EMBL/GenBank/DDBJ whole genome shotgun (WGS) entry which is preliminary data.</text>
</comment>